<protein>
    <recommendedName>
        <fullName evidence="4">Type II secretion system protein GspC N-terminal domain-containing protein</fullName>
    </recommendedName>
</protein>
<evidence type="ECO:0000256" key="1">
    <source>
        <dbReference type="SAM" id="MobiDB-lite"/>
    </source>
</evidence>
<sequence>MNRVSKNQGLLLLSLVVLWIGLLIWQFDHSSEQARVPLTHVSGQRTTGKPTASPAGGDLQVHLERLAAIKGQRDATFATPRNIFASLLPQVEPVAIPSPAPRRGRSRGPAKPSAPPPTEEVVEEPQSEIKTDEEPVEEGPKGPTPEEIERLRIATELNQFRYVGFMAVGGGTQRKKNMAVVVKNDEMHVVQVGEVIGGEVLVKDVSQKDITLQDVASKITQVIPVTDDPGAGGQPN</sequence>
<proteinExistence type="predicted"/>
<comment type="caution">
    <text evidence="2">The sequence shown here is derived from an EMBL/GenBank/DDBJ whole genome shotgun (WGS) entry which is preliminary data.</text>
</comment>
<feature type="region of interest" description="Disordered" evidence="1">
    <location>
        <begin position="94"/>
        <end position="148"/>
    </location>
</feature>
<evidence type="ECO:0000313" key="2">
    <source>
        <dbReference type="EMBL" id="CAE6805133.1"/>
    </source>
</evidence>
<keyword evidence="3" id="KW-1185">Reference proteome</keyword>
<dbReference type="Proteomes" id="UP000675880">
    <property type="component" value="Unassembled WGS sequence"/>
</dbReference>
<dbReference type="EMBL" id="CAJNBJ010000022">
    <property type="protein sequence ID" value="CAE6805133.1"/>
    <property type="molecule type" value="Genomic_DNA"/>
</dbReference>
<accession>A0ABM8SER4</accession>
<dbReference type="RefSeq" id="WP_213044385.1">
    <property type="nucleotide sequence ID" value="NZ_CAJNBJ010000022.1"/>
</dbReference>
<organism evidence="2 3">
    <name type="scientific">Nitrospira defluvii</name>
    <dbReference type="NCBI Taxonomy" id="330214"/>
    <lineage>
        <taxon>Bacteria</taxon>
        <taxon>Pseudomonadati</taxon>
        <taxon>Nitrospirota</taxon>
        <taxon>Nitrospiria</taxon>
        <taxon>Nitrospirales</taxon>
        <taxon>Nitrospiraceae</taxon>
        <taxon>Nitrospira</taxon>
    </lineage>
</organism>
<name>A0ABM8SER4_9BACT</name>
<evidence type="ECO:0000313" key="3">
    <source>
        <dbReference type="Proteomes" id="UP000675880"/>
    </source>
</evidence>
<evidence type="ECO:0008006" key="4">
    <source>
        <dbReference type="Google" id="ProtNLM"/>
    </source>
</evidence>
<reference evidence="2 3" key="1">
    <citation type="submission" date="2021-02" db="EMBL/GenBank/DDBJ databases">
        <authorList>
            <person name="Han P."/>
        </authorList>
    </citation>
    <scope>NUCLEOTIDE SEQUENCE [LARGE SCALE GENOMIC DNA]</scope>
    <source>
        <strain evidence="2">Candidatus Nitrospira sp. ZN2</strain>
    </source>
</reference>
<gene>
    <name evidence="2" type="ORF">NSPZN2_90053</name>
</gene>